<keyword evidence="2" id="KW-0449">Lipoprotein</keyword>
<dbReference type="PANTHER" id="PTHR30203">
    <property type="entry name" value="OUTER MEMBRANE CATION EFFLUX PROTEIN"/>
    <property type="match status" value="1"/>
</dbReference>
<dbReference type="GO" id="GO:0005886">
    <property type="term" value="C:plasma membrane"/>
    <property type="evidence" value="ECO:0007669"/>
    <property type="project" value="UniProtKB-SubCell"/>
</dbReference>
<comment type="subcellular location">
    <subcellularLocation>
        <location evidence="2">Cell membrane</location>
        <topology evidence="2">Lipid-anchor</topology>
    </subcellularLocation>
</comment>
<reference evidence="4 5" key="1">
    <citation type="submission" date="2020-05" db="EMBL/GenBank/DDBJ databases">
        <authorList>
            <person name="Niu N."/>
        </authorList>
    </citation>
    <scope>NUCLEOTIDE SEQUENCE [LARGE SCALE GENOMIC DNA]</scope>
    <source>
        <strain evidence="4 5">LMG10982</strain>
    </source>
</reference>
<comment type="similarity">
    <text evidence="1 2">Belongs to the outer membrane factor (OMF) (TC 1.B.17) family.</text>
</comment>
<sequence length="489" mass="53005">MNNVRKNVWKLVIAGMPLLLAACAIGPDYKKAPDVDIGTSYKAAAAYDAQFPQKPTVAQYQAAANQAWVQANVDDLSKGDWWLRFEDAQLNQLMNELNTSNLEIEQALARYDAAVASLRSSQASLFPTLAGSASSTRSGGDEQQVGNAYKATASLSWELDLWGKIRRQVQASKAQAQASAADWANVRLSMQAQLAKAYFGLRMIDEQIKLLNQIVASDEQAVAMNQRRYNQGVAARADVVSAMTQLESARAQAINIQSTRQQYESAIAVLLGKAPSQFVLVAQPFVAHIPTIPTVLPSVLLTRRADIYSAERAVAAANEQIGIAQAAWLPSLSLSASSGWQASSWSDWFAAPLNVWSLGPQLALSLFDGGARSAALASSKAQYREQVAAYRQTVLTALKEVEDNMTLVSTLAQQYEVQQRALSAARESLTITRNQYQAGMVNYLSVIQVENTTYNTEISTLQLINQRLSAAIDLVVALGGGWSAPIEGK</sequence>
<evidence type="ECO:0000313" key="5">
    <source>
        <dbReference type="Proteomes" id="UP000541421"/>
    </source>
</evidence>
<organism evidence="4 5">
    <name type="scientific">Pelistega europaea</name>
    <dbReference type="NCBI Taxonomy" id="106147"/>
    <lineage>
        <taxon>Bacteria</taxon>
        <taxon>Pseudomonadati</taxon>
        <taxon>Pseudomonadota</taxon>
        <taxon>Betaproteobacteria</taxon>
        <taxon>Burkholderiales</taxon>
        <taxon>Alcaligenaceae</taxon>
        <taxon>Pelistega</taxon>
    </lineage>
</organism>
<gene>
    <name evidence="4" type="ORF">HKX40_09670</name>
</gene>
<dbReference type="InterPro" id="IPR010131">
    <property type="entry name" value="MdtP/NodT-like"/>
</dbReference>
<keyword evidence="3" id="KW-0175">Coiled coil</keyword>
<keyword evidence="5" id="KW-1185">Reference proteome</keyword>
<dbReference type="NCBIfam" id="TIGR01845">
    <property type="entry name" value="outer_NodT"/>
    <property type="match status" value="1"/>
</dbReference>
<keyword evidence="2" id="KW-1134">Transmembrane beta strand</keyword>
<dbReference type="InterPro" id="IPR003423">
    <property type="entry name" value="OMP_efflux"/>
</dbReference>
<dbReference type="EMBL" id="JABGBO010000011">
    <property type="protein sequence ID" value="NOL50395.1"/>
    <property type="molecule type" value="Genomic_DNA"/>
</dbReference>
<keyword evidence="2" id="KW-0812">Transmembrane</keyword>
<evidence type="ECO:0000256" key="2">
    <source>
        <dbReference type="RuleBase" id="RU362097"/>
    </source>
</evidence>
<keyword evidence="2" id="KW-0564">Palmitate</keyword>
<evidence type="ECO:0000313" key="4">
    <source>
        <dbReference type="EMBL" id="NOL50395.1"/>
    </source>
</evidence>
<accession>A0A7Y4LB97</accession>
<dbReference type="Proteomes" id="UP000541421">
    <property type="component" value="Unassembled WGS sequence"/>
</dbReference>
<protein>
    <submittedName>
        <fullName evidence="4">Efflux transporter outer membrane subunit</fullName>
    </submittedName>
</protein>
<dbReference type="PROSITE" id="PS51257">
    <property type="entry name" value="PROKAR_LIPOPROTEIN"/>
    <property type="match status" value="1"/>
</dbReference>
<evidence type="ECO:0000256" key="3">
    <source>
        <dbReference type="SAM" id="Coils"/>
    </source>
</evidence>
<dbReference type="AlphaFoldDB" id="A0A7Y4LB97"/>
<name>A0A7Y4LB97_9BURK</name>
<dbReference type="Gene3D" id="1.20.1600.10">
    <property type="entry name" value="Outer membrane efflux proteins (OEP)"/>
    <property type="match status" value="1"/>
</dbReference>
<proteinExistence type="inferred from homology"/>
<dbReference type="Pfam" id="PF02321">
    <property type="entry name" value="OEP"/>
    <property type="match status" value="2"/>
</dbReference>
<evidence type="ECO:0000256" key="1">
    <source>
        <dbReference type="ARBA" id="ARBA00007613"/>
    </source>
</evidence>
<dbReference type="RefSeq" id="WP_171589375.1">
    <property type="nucleotide sequence ID" value="NZ_JABGBO010000011.1"/>
</dbReference>
<keyword evidence="2" id="KW-0472">Membrane</keyword>
<keyword evidence="2" id="KW-0732">Signal</keyword>
<dbReference type="GO" id="GO:0015562">
    <property type="term" value="F:efflux transmembrane transporter activity"/>
    <property type="evidence" value="ECO:0007669"/>
    <property type="project" value="InterPro"/>
</dbReference>
<dbReference type="Gene3D" id="2.20.200.10">
    <property type="entry name" value="Outer membrane efflux proteins (OEP)"/>
    <property type="match status" value="1"/>
</dbReference>
<feature type="signal peptide" evidence="2">
    <location>
        <begin position="1"/>
        <end position="21"/>
    </location>
</feature>
<feature type="coiled-coil region" evidence="3">
    <location>
        <begin position="83"/>
        <end position="110"/>
    </location>
</feature>
<dbReference type="SUPFAM" id="SSF56954">
    <property type="entry name" value="Outer membrane efflux proteins (OEP)"/>
    <property type="match status" value="1"/>
</dbReference>
<dbReference type="PANTHER" id="PTHR30203:SF33">
    <property type="entry name" value="BLR4455 PROTEIN"/>
    <property type="match status" value="1"/>
</dbReference>
<comment type="caution">
    <text evidence="4">The sequence shown here is derived from an EMBL/GenBank/DDBJ whole genome shotgun (WGS) entry which is preliminary data.</text>
</comment>
<feature type="chain" id="PRO_5031601819" evidence="2">
    <location>
        <begin position="22"/>
        <end position="489"/>
    </location>
</feature>